<accession>A0AAD5REZ8</accession>
<dbReference type="AlphaFoldDB" id="A0AAD5REZ8"/>
<proteinExistence type="predicted"/>
<organism evidence="2 3">
    <name type="scientific">Parelaphostrongylus tenuis</name>
    <name type="common">Meningeal worm</name>
    <dbReference type="NCBI Taxonomy" id="148309"/>
    <lineage>
        <taxon>Eukaryota</taxon>
        <taxon>Metazoa</taxon>
        <taxon>Ecdysozoa</taxon>
        <taxon>Nematoda</taxon>
        <taxon>Chromadorea</taxon>
        <taxon>Rhabditida</taxon>
        <taxon>Rhabditina</taxon>
        <taxon>Rhabditomorpha</taxon>
        <taxon>Strongyloidea</taxon>
        <taxon>Metastrongylidae</taxon>
        <taxon>Parelaphostrongylus</taxon>
    </lineage>
</organism>
<sequence length="132" mass="14160">MRCDASQESVPEDSTTNAEEVDEDNDGVSDKNAKEAGEEEIVVEVEDSGPKKVGEEQPVMDVESGEDVEAKKVGGGQPVAEVASNEASLEVREPGDEQPVVDSAVDEGFEDDHHTRRCYGCCVGGRRPSGWH</sequence>
<evidence type="ECO:0000313" key="3">
    <source>
        <dbReference type="Proteomes" id="UP001196413"/>
    </source>
</evidence>
<protein>
    <submittedName>
        <fullName evidence="2">Uncharacterized protein</fullName>
    </submittedName>
</protein>
<evidence type="ECO:0000256" key="1">
    <source>
        <dbReference type="SAM" id="MobiDB-lite"/>
    </source>
</evidence>
<comment type="caution">
    <text evidence="2">The sequence shown here is derived from an EMBL/GenBank/DDBJ whole genome shotgun (WGS) entry which is preliminary data.</text>
</comment>
<name>A0AAD5REZ8_PARTN</name>
<feature type="region of interest" description="Disordered" evidence="1">
    <location>
        <begin position="1"/>
        <end position="77"/>
    </location>
</feature>
<gene>
    <name evidence="2" type="ORF">KIN20_038131</name>
</gene>
<keyword evidence="3" id="KW-1185">Reference proteome</keyword>
<reference evidence="2" key="1">
    <citation type="submission" date="2021-06" db="EMBL/GenBank/DDBJ databases">
        <title>Parelaphostrongylus tenuis whole genome reference sequence.</title>
        <authorList>
            <person name="Garwood T.J."/>
            <person name="Larsen P.A."/>
            <person name="Fountain-Jones N.M."/>
            <person name="Garbe J.R."/>
            <person name="Macchietto M.G."/>
            <person name="Kania S.A."/>
            <person name="Gerhold R.W."/>
            <person name="Richards J.E."/>
            <person name="Wolf T.M."/>
        </authorList>
    </citation>
    <scope>NUCLEOTIDE SEQUENCE</scope>
    <source>
        <strain evidence="2">MNPRO001-30</strain>
        <tissue evidence="2">Meninges</tissue>
    </source>
</reference>
<feature type="compositionally biased region" description="Polar residues" evidence="1">
    <location>
        <begin position="1"/>
        <end position="18"/>
    </location>
</feature>
<dbReference type="Proteomes" id="UP001196413">
    <property type="component" value="Unassembled WGS sequence"/>
</dbReference>
<dbReference type="EMBL" id="JAHQIW010007498">
    <property type="protein sequence ID" value="KAJ1374926.1"/>
    <property type="molecule type" value="Genomic_DNA"/>
</dbReference>
<evidence type="ECO:0000313" key="2">
    <source>
        <dbReference type="EMBL" id="KAJ1374926.1"/>
    </source>
</evidence>
<feature type="compositionally biased region" description="Acidic residues" evidence="1">
    <location>
        <begin position="37"/>
        <end position="47"/>
    </location>
</feature>